<evidence type="ECO:0000313" key="15">
    <source>
        <dbReference type="EMBL" id="KAK7094183.1"/>
    </source>
</evidence>
<reference evidence="15 16" key="1">
    <citation type="submission" date="2024-02" db="EMBL/GenBank/DDBJ databases">
        <title>Chromosome-scale genome assembly of the rough periwinkle Littorina saxatilis.</title>
        <authorList>
            <person name="De Jode A."/>
            <person name="Faria R."/>
            <person name="Formenti G."/>
            <person name="Sims Y."/>
            <person name="Smith T.P."/>
            <person name="Tracey A."/>
            <person name="Wood J.M.D."/>
            <person name="Zagrodzka Z.B."/>
            <person name="Johannesson K."/>
            <person name="Butlin R.K."/>
            <person name="Leder E.H."/>
        </authorList>
    </citation>
    <scope>NUCLEOTIDE SEQUENCE [LARGE SCALE GENOMIC DNA]</scope>
    <source>
        <strain evidence="15">Snail1</strain>
        <tissue evidence="15">Muscle</tissue>
    </source>
</reference>
<evidence type="ECO:0000259" key="13">
    <source>
        <dbReference type="Pfam" id="PF00852"/>
    </source>
</evidence>
<evidence type="ECO:0000256" key="5">
    <source>
        <dbReference type="ARBA" id="ARBA00022679"/>
    </source>
</evidence>
<evidence type="ECO:0000259" key="14">
    <source>
        <dbReference type="Pfam" id="PF17039"/>
    </source>
</evidence>
<keyword evidence="6 12" id="KW-0812">Transmembrane</keyword>
<dbReference type="GO" id="GO:0032580">
    <property type="term" value="C:Golgi cisterna membrane"/>
    <property type="evidence" value="ECO:0007669"/>
    <property type="project" value="UniProtKB-SubCell"/>
</dbReference>
<comment type="caution">
    <text evidence="15">The sequence shown here is derived from an EMBL/GenBank/DDBJ whole genome shotgun (WGS) entry which is preliminary data.</text>
</comment>
<dbReference type="Proteomes" id="UP001374579">
    <property type="component" value="Unassembled WGS sequence"/>
</dbReference>
<dbReference type="Pfam" id="PF00852">
    <property type="entry name" value="Glyco_transf_10"/>
    <property type="match status" value="1"/>
</dbReference>
<protein>
    <recommendedName>
        <fullName evidence="12">Fucosyltransferase</fullName>
        <ecNumber evidence="12">2.4.1.-</ecNumber>
    </recommendedName>
</protein>
<dbReference type="InterPro" id="IPR001503">
    <property type="entry name" value="Glyco_trans_10"/>
</dbReference>
<evidence type="ECO:0000256" key="12">
    <source>
        <dbReference type="RuleBase" id="RU003832"/>
    </source>
</evidence>
<dbReference type="FunFam" id="3.40.50.11660:FF:000004">
    <property type="entry name" value="Glycoprotein 3-alpha-L-fucosyltransferase A"/>
    <property type="match status" value="1"/>
</dbReference>
<dbReference type="InterPro" id="IPR055270">
    <property type="entry name" value="Glyco_tran_10_C"/>
</dbReference>
<evidence type="ECO:0000256" key="7">
    <source>
        <dbReference type="ARBA" id="ARBA00022968"/>
    </source>
</evidence>
<keyword evidence="11" id="KW-0325">Glycoprotein</keyword>
<dbReference type="AlphaFoldDB" id="A0AAN9AVS9"/>
<proteinExistence type="inferred from homology"/>
<comment type="subcellular location">
    <subcellularLocation>
        <location evidence="1">Golgi apparatus membrane</location>
        <topology evidence="1">Single-pass type II membrane protein</topology>
    </subcellularLocation>
    <subcellularLocation>
        <location evidence="12">Golgi apparatus</location>
        <location evidence="12">Golgi stack membrane</location>
        <topology evidence="12">Single-pass type II membrane protein</topology>
    </subcellularLocation>
</comment>
<dbReference type="Gene3D" id="3.40.50.11660">
    <property type="entry name" value="Glycosyl transferase family 10, C-terminal domain"/>
    <property type="match status" value="1"/>
</dbReference>
<dbReference type="InterPro" id="IPR031481">
    <property type="entry name" value="Glyco_tran_10_N"/>
</dbReference>
<evidence type="ECO:0000256" key="1">
    <source>
        <dbReference type="ARBA" id="ARBA00004323"/>
    </source>
</evidence>
<feature type="domain" description="Fucosyltransferase N-terminal" evidence="14">
    <location>
        <begin position="243"/>
        <end position="346"/>
    </location>
</feature>
<evidence type="ECO:0000256" key="3">
    <source>
        <dbReference type="ARBA" id="ARBA00008919"/>
    </source>
</evidence>
<dbReference type="GO" id="GO:0008417">
    <property type="term" value="F:fucosyltransferase activity"/>
    <property type="evidence" value="ECO:0007669"/>
    <property type="project" value="InterPro"/>
</dbReference>
<keyword evidence="9 12" id="KW-0333">Golgi apparatus</keyword>
<gene>
    <name evidence="15" type="ORF">V1264_007839</name>
</gene>
<comment type="pathway">
    <text evidence="2">Protein modification; protein glycosylation.</text>
</comment>
<name>A0AAN9AVS9_9CAEN</name>
<dbReference type="PANTHER" id="PTHR48438">
    <property type="entry name" value="ALPHA-(1,3)-FUCOSYLTRANSFERASE C-RELATED"/>
    <property type="match status" value="1"/>
</dbReference>
<dbReference type="GO" id="GO:0000139">
    <property type="term" value="C:Golgi membrane"/>
    <property type="evidence" value="ECO:0007669"/>
    <property type="project" value="UniProtKB-SubCell"/>
</dbReference>
<dbReference type="Pfam" id="PF17039">
    <property type="entry name" value="Glyco_tran_10_N"/>
    <property type="match status" value="1"/>
</dbReference>
<dbReference type="InterPro" id="IPR038577">
    <property type="entry name" value="GT10-like_C_sf"/>
</dbReference>
<keyword evidence="5 12" id="KW-0808">Transferase</keyword>
<keyword evidence="4 12" id="KW-0328">Glycosyltransferase</keyword>
<keyword evidence="7" id="KW-0735">Signal-anchor</keyword>
<evidence type="ECO:0000256" key="8">
    <source>
        <dbReference type="ARBA" id="ARBA00022989"/>
    </source>
</evidence>
<sequence>MAHKMYARATLAVTVSLLLFAVYVLMAQFLSDTSLFVHVSAPGYQWGQLVREKWGNKSSPAKGDNASPPANWVKSSSAAKWANTSSAAKWANTSSAAKWANTSSAAKWVNTSSAAKWANTSSAAKWANTSSAAKWVNMSSPAKWVNTSSPAEWVNTSSPAKWVNTSSPAEWVNTSSPAKWSNTSSPAKWMKSSSAAKERGYAPQAKHLSRTSSQAALPKSLTFIADSNLQSRKVSSTSSRELKTIYFFHLPEYLYSNNTNLFRGCDVNACVLTHNEPQRADAVVFYMCTNLQSPLPFKPAQYQVWIAFGSESPPHCGYYRNPYSRSRKFNWTMTYRTDSDVFAPYGLLRLRETTPEKKYTAIVLRKSKPVAWFVSNCKDRSKRQEYVKELSKHIQVDIYGDCGTLTCPRSSETDCMRLLNTTYFFYLSFENSLCRDYMTEKVFKLYDNVNVIPVVRGQVDYDRYLPPGTFLNTADFPTPRALALRLRTLMADTTEFADMLRLKDRFSKDRCLRFCKLCQKLHEDNGAKTYPDLSKWASEGICRDAVDV</sequence>
<dbReference type="EMBL" id="JBAMIC010000019">
    <property type="protein sequence ID" value="KAK7094183.1"/>
    <property type="molecule type" value="Genomic_DNA"/>
</dbReference>
<keyword evidence="8" id="KW-1133">Transmembrane helix</keyword>
<organism evidence="15 16">
    <name type="scientific">Littorina saxatilis</name>
    <dbReference type="NCBI Taxonomy" id="31220"/>
    <lineage>
        <taxon>Eukaryota</taxon>
        <taxon>Metazoa</taxon>
        <taxon>Spiralia</taxon>
        <taxon>Lophotrochozoa</taxon>
        <taxon>Mollusca</taxon>
        <taxon>Gastropoda</taxon>
        <taxon>Caenogastropoda</taxon>
        <taxon>Littorinimorpha</taxon>
        <taxon>Littorinoidea</taxon>
        <taxon>Littorinidae</taxon>
        <taxon>Littorina</taxon>
    </lineage>
</organism>
<evidence type="ECO:0000256" key="11">
    <source>
        <dbReference type="ARBA" id="ARBA00023180"/>
    </source>
</evidence>
<evidence type="ECO:0000256" key="9">
    <source>
        <dbReference type="ARBA" id="ARBA00023034"/>
    </source>
</evidence>
<dbReference type="SUPFAM" id="SSF53756">
    <property type="entry name" value="UDP-Glycosyltransferase/glycogen phosphorylase"/>
    <property type="match status" value="1"/>
</dbReference>
<accession>A0AAN9AVS9</accession>
<evidence type="ECO:0000313" key="16">
    <source>
        <dbReference type="Proteomes" id="UP001374579"/>
    </source>
</evidence>
<evidence type="ECO:0000256" key="6">
    <source>
        <dbReference type="ARBA" id="ARBA00022692"/>
    </source>
</evidence>
<dbReference type="PANTHER" id="PTHR48438:SF1">
    <property type="entry name" value="ALPHA-(1,3)-FUCOSYLTRANSFERASE C-RELATED"/>
    <property type="match status" value="1"/>
</dbReference>
<keyword evidence="10" id="KW-0472">Membrane</keyword>
<keyword evidence="16" id="KW-1185">Reference proteome</keyword>
<feature type="domain" description="Fucosyltransferase C-terminal" evidence="13">
    <location>
        <begin position="365"/>
        <end position="536"/>
    </location>
</feature>
<dbReference type="EC" id="2.4.1.-" evidence="12"/>
<evidence type="ECO:0000256" key="2">
    <source>
        <dbReference type="ARBA" id="ARBA00004922"/>
    </source>
</evidence>
<evidence type="ECO:0000256" key="4">
    <source>
        <dbReference type="ARBA" id="ARBA00022676"/>
    </source>
</evidence>
<evidence type="ECO:0000256" key="10">
    <source>
        <dbReference type="ARBA" id="ARBA00023136"/>
    </source>
</evidence>
<comment type="similarity">
    <text evidence="3 12">Belongs to the glycosyltransferase 10 family.</text>
</comment>